<dbReference type="AlphaFoldDB" id="A0AAD8JHS7"/>
<gene>
    <name evidence="1" type="ORF">POM88_002065</name>
</gene>
<reference evidence="1" key="1">
    <citation type="submission" date="2023-02" db="EMBL/GenBank/DDBJ databases">
        <title>Genome of toxic invasive species Heracleum sosnowskyi carries increased number of genes despite the absence of recent whole-genome duplications.</title>
        <authorList>
            <person name="Schelkunov M."/>
            <person name="Shtratnikova V."/>
            <person name="Makarenko M."/>
            <person name="Klepikova A."/>
            <person name="Omelchenko D."/>
            <person name="Novikova G."/>
            <person name="Obukhova E."/>
            <person name="Bogdanov V."/>
            <person name="Penin A."/>
            <person name="Logacheva M."/>
        </authorList>
    </citation>
    <scope>NUCLEOTIDE SEQUENCE</scope>
    <source>
        <strain evidence="1">Hsosn_3</strain>
        <tissue evidence="1">Leaf</tissue>
    </source>
</reference>
<accession>A0AAD8JHS7</accession>
<sequence length="124" mass="14067">MESFSLYCSAKLKLGLIDGSVSKPVGNTVHVAMWTRCNDMVVSLLLNSISIEIRNSVAYLSTAKQIWDDIAVRFAQTNMPRTFQLRKELASLQQENFSITCYFTKFKTLVAEIDNLAQFLSLFM</sequence>
<dbReference type="EMBL" id="JAUIZM010000001">
    <property type="protein sequence ID" value="KAK1402460.1"/>
    <property type="molecule type" value="Genomic_DNA"/>
</dbReference>
<evidence type="ECO:0000313" key="2">
    <source>
        <dbReference type="Proteomes" id="UP001237642"/>
    </source>
</evidence>
<keyword evidence="2" id="KW-1185">Reference proteome</keyword>
<dbReference type="PANTHER" id="PTHR37610">
    <property type="entry name" value="CCHC-TYPE DOMAIN-CONTAINING PROTEIN"/>
    <property type="match status" value="1"/>
</dbReference>
<protein>
    <recommendedName>
        <fullName evidence="3">Retrotransposon gag domain-containing protein</fullName>
    </recommendedName>
</protein>
<dbReference type="PANTHER" id="PTHR37610:SF97">
    <property type="entry name" value="RETROTRANSPOSON GAG DOMAIN-CONTAINING PROTEIN"/>
    <property type="match status" value="1"/>
</dbReference>
<evidence type="ECO:0008006" key="3">
    <source>
        <dbReference type="Google" id="ProtNLM"/>
    </source>
</evidence>
<evidence type="ECO:0000313" key="1">
    <source>
        <dbReference type="EMBL" id="KAK1402460.1"/>
    </source>
</evidence>
<dbReference type="Proteomes" id="UP001237642">
    <property type="component" value="Unassembled WGS sequence"/>
</dbReference>
<name>A0AAD8JHS7_9APIA</name>
<dbReference type="Pfam" id="PF14223">
    <property type="entry name" value="Retrotran_gag_2"/>
    <property type="match status" value="1"/>
</dbReference>
<reference evidence="1" key="2">
    <citation type="submission" date="2023-05" db="EMBL/GenBank/DDBJ databases">
        <authorList>
            <person name="Schelkunov M.I."/>
        </authorList>
    </citation>
    <scope>NUCLEOTIDE SEQUENCE</scope>
    <source>
        <strain evidence="1">Hsosn_3</strain>
        <tissue evidence="1">Leaf</tissue>
    </source>
</reference>
<organism evidence="1 2">
    <name type="scientific">Heracleum sosnowskyi</name>
    <dbReference type="NCBI Taxonomy" id="360622"/>
    <lineage>
        <taxon>Eukaryota</taxon>
        <taxon>Viridiplantae</taxon>
        <taxon>Streptophyta</taxon>
        <taxon>Embryophyta</taxon>
        <taxon>Tracheophyta</taxon>
        <taxon>Spermatophyta</taxon>
        <taxon>Magnoliopsida</taxon>
        <taxon>eudicotyledons</taxon>
        <taxon>Gunneridae</taxon>
        <taxon>Pentapetalae</taxon>
        <taxon>asterids</taxon>
        <taxon>campanulids</taxon>
        <taxon>Apiales</taxon>
        <taxon>Apiaceae</taxon>
        <taxon>Apioideae</taxon>
        <taxon>apioid superclade</taxon>
        <taxon>Tordylieae</taxon>
        <taxon>Tordyliinae</taxon>
        <taxon>Heracleum</taxon>
    </lineage>
</organism>
<comment type="caution">
    <text evidence="1">The sequence shown here is derived from an EMBL/GenBank/DDBJ whole genome shotgun (WGS) entry which is preliminary data.</text>
</comment>
<proteinExistence type="predicted"/>